<name>A0A419SMN5_9BACL</name>
<reference evidence="2 3" key="1">
    <citation type="submission" date="2016-08" db="EMBL/GenBank/DDBJ databases">
        <title>Novel Firmicute Genomes.</title>
        <authorList>
            <person name="Poppleton D.I."/>
            <person name="Gribaldo S."/>
        </authorList>
    </citation>
    <scope>NUCLEOTIDE SEQUENCE [LARGE SCALE GENOMIC DNA]</scope>
    <source>
        <strain evidence="2 3">RAOx-1</strain>
    </source>
</reference>
<proteinExistence type="inferred from homology"/>
<evidence type="ECO:0008006" key="4">
    <source>
        <dbReference type="Google" id="ProtNLM"/>
    </source>
</evidence>
<protein>
    <recommendedName>
        <fullName evidence="4">Phosphosulfolactate synthase</fullName>
    </recommendedName>
</protein>
<dbReference type="InterPro" id="IPR003830">
    <property type="entry name" value="ComA_synth"/>
</dbReference>
<keyword evidence="3" id="KW-1185">Reference proteome</keyword>
<dbReference type="EMBL" id="MCHY01000006">
    <property type="protein sequence ID" value="RKD25566.1"/>
    <property type="molecule type" value="Genomic_DNA"/>
</dbReference>
<dbReference type="PANTHER" id="PTHR48413">
    <property type="match status" value="1"/>
</dbReference>
<dbReference type="InterPro" id="IPR013785">
    <property type="entry name" value="Aldolase_TIM"/>
</dbReference>
<dbReference type="RefSeq" id="WP_120188235.1">
    <property type="nucleotide sequence ID" value="NZ_MCHY01000006.1"/>
</dbReference>
<dbReference type="InterPro" id="IPR036112">
    <property type="entry name" value="ComA_synth_sf"/>
</dbReference>
<sequence length="264" mass="29579">MTELNGSFHEIALSDPLKARESNPRNGKTMIIDKGLGIRQFKDLLETAANYIDYIKLGFGTTALYPAAILNEKIALAEQFQVGLYPGGTFFEVAFYQGKVKAYLKLMKRLGFKKIEVSDGTIELPEQDRLQAITLAKELAFDVITEYGKKTDGSEVELEAMVQTIQSDLEAGASYVIIEGRESGENVGIFKNDGKIQSEFEHIAQAVSAYREVVIWEAPKKKQQVELMKWFGPNVHLGNIAPEEIYAVESLRRGLRSDTFFLQI</sequence>
<gene>
    <name evidence="2" type="ORF">BEP19_01075</name>
</gene>
<dbReference type="AlphaFoldDB" id="A0A419SMN5"/>
<dbReference type="SUPFAM" id="SSF102110">
    <property type="entry name" value="(2r)-phospho-3-sulfolactate synthase ComA"/>
    <property type="match status" value="1"/>
</dbReference>
<evidence type="ECO:0000313" key="2">
    <source>
        <dbReference type="EMBL" id="RKD25566.1"/>
    </source>
</evidence>
<organism evidence="2 3">
    <name type="scientific">Ammoniphilus oxalaticus</name>
    <dbReference type="NCBI Taxonomy" id="66863"/>
    <lineage>
        <taxon>Bacteria</taxon>
        <taxon>Bacillati</taxon>
        <taxon>Bacillota</taxon>
        <taxon>Bacilli</taxon>
        <taxon>Bacillales</taxon>
        <taxon>Paenibacillaceae</taxon>
        <taxon>Aneurinibacillus group</taxon>
        <taxon>Ammoniphilus</taxon>
    </lineage>
</organism>
<evidence type="ECO:0000313" key="3">
    <source>
        <dbReference type="Proteomes" id="UP000284219"/>
    </source>
</evidence>
<dbReference type="Pfam" id="PF02679">
    <property type="entry name" value="ComA"/>
    <property type="match status" value="1"/>
</dbReference>
<dbReference type="Proteomes" id="UP000284219">
    <property type="component" value="Unassembled WGS sequence"/>
</dbReference>
<dbReference type="PANTHER" id="PTHR48413:SF1">
    <property type="entry name" value="PROTEIN HEAT-STRESS-ASSOCIATED 32"/>
    <property type="match status" value="1"/>
</dbReference>
<dbReference type="Gene3D" id="3.20.20.70">
    <property type="entry name" value="Aldolase class I"/>
    <property type="match status" value="1"/>
</dbReference>
<dbReference type="OrthoDB" id="7809088at2"/>
<evidence type="ECO:0000256" key="1">
    <source>
        <dbReference type="ARBA" id="ARBA00010424"/>
    </source>
</evidence>
<accession>A0A419SMN5</accession>
<comment type="caution">
    <text evidence="2">The sequence shown here is derived from an EMBL/GenBank/DDBJ whole genome shotgun (WGS) entry which is preliminary data.</text>
</comment>
<comment type="similarity">
    <text evidence="1">Belongs to the phosphosulfolactate synthase family.</text>
</comment>